<feature type="binding site" evidence="1">
    <location>
        <position position="319"/>
    </location>
    <ligand>
        <name>Ca(2+)</name>
        <dbReference type="ChEBI" id="CHEBI:29108"/>
    </ligand>
</feature>
<evidence type="ECO:0000256" key="1">
    <source>
        <dbReference type="PIRSR" id="PIRSR609283-1"/>
    </source>
</evidence>
<dbReference type="STRING" id="6248.A0A0K0EA77"/>
<feature type="binding site" evidence="1">
    <location>
        <position position="372"/>
    </location>
    <ligand>
        <name>Ca(2+)</name>
        <dbReference type="ChEBI" id="CHEBI:29108"/>
    </ligand>
</feature>
<keyword evidence="3" id="KW-1185">Reference proteome</keyword>
<reference evidence="4" key="1">
    <citation type="submission" date="2015-08" db="UniProtKB">
        <authorList>
            <consortium name="WormBaseParasite"/>
        </authorList>
    </citation>
    <scope>IDENTIFICATION</scope>
</reference>
<dbReference type="InterPro" id="IPR009283">
    <property type="entry name" value="Apyrase"/>
</dbReference>
<feature type="transmembrane region" description="Helical" evidence="2">
    <location>
        <begin position="6"/>
        <end position="25"/>
    </location>
</feature>
<dbReference type="Proteomes" id="UP000035681">
    <property type="component" value="Unplaced"/>
</dbReference>
<sequence>MFLYNYISFFIFSFYISITHGGLLFQKKVFQKIEALHIQGFGDIGTTTENPNIEKLPPYNDTVRYTVYRKDDEKIIHFIIISDQDRDAKIVGNNSKTVYASTLEMGRLAIKNDLSSADIKLSIKTENLTTKLNYDGRGAEFSDLKWFNGNLMTVDDKTGVIYKIIGQKLVAQSILSDGIDQSNLYKSEWLTVKDKKMYVGGYGKEFTTGNGTTIANENPFYINVFDRKMGKETIFWKDNFIKVRNSIGIKFPAYIVNEAVQWSNIRKEWFFLPRKISNNSYTDADAEKAGSNTLIIANEDFTTFKVVTIGDYYEKQGFSAFQFVPETNDEVIIALKTSETDSDGVSSYIMVFNINGKVLYGPRQIPGKFKMEGIEFLDWQKEFQLCKK</sequence>
<dbReference type="InterPro" id="IPR036258">
    <property type="entry name" value="Apyrase_sf"/>
</dbReference>
<keyword evidence="1" id="KW-0479">Metal-binding</keyword>
<evidence type="ECO:0000256" key="2">
    <source>
        <dbReference type="SAM" id="Phobius"/>
    </source>
</evidence>
<dbReference type="AlphaFoldDB" id="A0A0K0EA77"/>
<comment type="cofactor">
    <cofactor evidence="1">
        <name>Ca(2+)</name>
        <dbReference type="ChEBI" id="CHEBI:29108"/>
    </cofactor>
</comment>
<dbReference type="PANTHER" id="PTHR13023">
    <property type="entry name" value="APYRASE"/>
    <property type="match status" value="1"/>
</dbReference>
<feature type="binding site" evidence="1">
    <location>
        <position position="142"/>
    </location>
    <ligand>
        <name>Ca(2+)</name>
        <dbReference type="ChEBI" id="CHEBI:29108"/>
    </ligand>
</feature>
<dbReference type="WBParaSite" id="SSTP_0000640500.1">
    <property type="protein sequence ID" value="SSTP_0000640500.1"/>
    <property type="gene ID" value="SSTP_0000640500"/>
</dbReference>
<dbReference type="Pfam" id="PF06079">
    <property type="entry name" value="Apyrase"/>
    <property type="match status" value="1"/>
</dbReference>
<proteinExistence type="predicted"/>
<organism evidence="4">
    <name type="scientific">Strongyloides stercoralis</name>
    <name type="common">Threadworm</name>
    <dbReference type="NCBI Taxonomy" id="6248"/>
    <lineage>
        <taxon>Eukaryota</taxon>
        <taxon>Metazoa</taxon>
        <taxon>Ecdysozoa</taxon>
        <taxon>Nematoda</taxon>
        <taxon>Chromadorea</taxon>
        <taxon>Rhabditida</taxon>
        <taxon>Tylenchina</taxon>
        <taxon>Panagrolaimomorpha</taxon>
        <taxon>Strongyloidoidea</taxon>
        <taxon>Strongyloididae</taxon>
        <taxon>Strongyloides</taxon>
    </lineage>
</organism>
<keyword evidence="1" id="KW-0106">Calcium</keyword>
<dbReference type="PANTHER" id="PTHR13023:SF2">
    <property type="entry name" value="SOLUBLE CALCIUM-ACTIVATED NUCLEOTIDASE 1"/>
    <property type="match status" value="1"/>
</dbReference>
<dbReference type="GO" id="GO:0005509">
    <property type="term" value="F:calcium ion binding"/>
    <property type="evidence" value="ECO:0007669"/>
    <property type="project" value="InterPro"/>
</dbReference>
<keyword evidence="2" id="KW-1133">Transmembrane helix</keyword>
<feature type="binding site" evidence="1">
    <location>
        <position position="188"/>
    </location>
    <ligand>
        <name>Ca(2+)</name>
        <dbReference type="ChEBI" id="CHEBI:29108"/>
    </ligand>
</feature>
<keyword evidence="2" id="KW-0472">Membrane</keyword>
<evidence type="ECO:0000313" key="5">
    <source>
        <dbReference type="WBParaSite" id="TCONS_00016151.p1"/>
    </source>
</evidence>
<dbReference type="WBParaSite" id="TCONS_00016151.p1">
    <property type="protein sequence ID" value="TCONS_00016151.p1"/>
    <property type="gene ID" value="XLOC_010802"/>
</dbReference>
<dbReference type="GO" id="GO:0045134">
    <property type="term" value="F:UDP phosphatase activity"/>
    <property type="evidence" value="ECO:0007669"/>
    <property type="project" value="TreeGrafter"/>
</dbReference>
<protein>
    <submittedName>
        <fullName evidence="4 5">Apyrase</fullName>
    </submittedName>
</protein>
<evidence type="ECO:0000313" key="4">
    <source>
        <dbReference type="WBParaSite" id="SSTP_0000640500.1"/>
    </source>
</evidence>
<dbReference type="GO" id="GO:0004382">
    <property type="term" value="F:GDP phosphatase activity"/>
    <property type="evidence" value="ECO:0007669"/>
    <property type="project" value="TreeGrafter"/>
</dbReference>
<evidence type="ECO:0000313" key="3">
    <source>
        <dbReference type="Proteomes" id="UP000035681"/>
    </source>
</evidence>
<accession>A0A0K0EA77</accession>
<feature type="binding site" evidence="1">
    <location>
        <position position="258"/>
    </location>
    <ligand>
        <name>Ca(2+)</name>
        <dbReference type="ChEBI" id="CHEBI:29108"/>
    </ligand>
</feature>
<name>A0A0K0EA77_STRER</name>
<dbReference type="SUPFAM" id="SSF101887">
    <property type="entry name" value="Apyrase"/>
    <property type="match status" value="1"/>
</dbReference>
<feature type="binding site" evidence="1">
    <location>
        <position position="143"/>
    </location>
    <ligand>
        <name>Ca(2+)</name>
        <dbReference type="ChEBI" id="CHEBI:29108"/>
    </ligand>
</feature>
<dbReference type="Gene3D" id="2.120.10.100">
    <property type="entry name" value="Apyrase"/>
    <property type="match status" value="1"/>
</dbReference>
<dbReference type="GO" id="GO:0030166">
    <property type="term" value="P:proteoglycan biosynthetic process"/>
    <property type="evidence" value="ECO:0007669"/>
    <property type="project" value="TreeGrafter"/>
</dbReference>
<keyword evidence="2" id="KW-0812">Transmembrane</keyword>